<dbReference type="InterPro" id="IPR036412">
    <property type="entry name" value="HAD-like_sf"/>
</dbReference>
<protein>
    <submittedName>
        <fullName evidence="1">Protein-tyrosine-phosphatase</fullName>
        <ecNumber evidence="1">3.1.3.48</ecNumber>
    </submittedName>
</protein>
<dbReference type="PANTHER" id="PTHR17901:SF14">
    <property type="entry name" value="MAGNESIUM-DEPENDENT PHOSPHATASE 1"/>
    <property type="match status" value="1"/>
</dbReference>
<dbReference type="EMBL" id="CP119910">
    <property type="protein sequence ID" value="WFD19399.1"/>
    <property type="molecule type" value="Genomic_DNA"/>
</dbReference>
<dbReference type="InterPro" id="IPR023214">
    <property type="entry name" value="HAD_sf"/>
</dbReference>
<accession>A0AAF0E6D0</accession>
<evidence type="ECO:0000313" key="2">
    <source>
        <dbReference type="Proteomes" id="UP001220961"/>
    </source>
</evidence>
<dbReference type="Pfam" id="PF12689">
    <property type="entry name" value="Acid_PPase"/>
    <property type="match status" value="1"/>
</dbReference>
<dbReference type="InterPro" id="IPR010036">
    <property type="entry name" value="MDP_1_eu_arc"/>
</dbReference>
<dbReference type="SUPFAM" id="SSF56784">
    <property type="entry name" value="HAD-like"/>
    <property type="match status" value="1"/>
</dbReference>
<dbReference type="AlphaFoldDB" id="A0AAF0E6D0"/>
<keyword evidence="1" id="KW-0378">Hydrolase</keyword>
<dbReference type="Proteomes" id="UP001220961">
    <property type="component" value="Chromosome 3"/>
</dbReference>
<proteinExistence type="predicted"/>
<sequence length="132" mass="14600">MATPAAEALWPKLVVFDLDYTLWPLWVDTHVDPPLRRRGAALNEVFDRSGQAIGILFELKRRNVLIAAASRTCAPRVARQALQGLWIAPGPQETPVPAGSLFDFTEIYPGSKVAHFQQLARDTGIDYADMPS</sequence>
<dbReference type="GO" id="GO:0003993">
    <property type="term" value="F:acid phosphatase activity"/>
    <property type="evidence" value="ECO:0007669"/>
    <property type="project" value="TreeGrafter"/>
</dbReference>
<dbReference type="PANTHER" id="PTHR17901">
    <property type="entry name" value="MAGNESIUM-DEPENDENT PHOSPHATASE 1 MDP1"/>
    <property type="match status" value="1"/>
</dbReference>
<dbReference type="EC" id="3.1.3.48" evidence="1"/>
<dbReference type="Gene3D" id="3.40.50.1000">
    <property type="entry name" value="HAD superfamily/HAD-like"/>
    <property type="match status" value="1"/>
</dbReference>
<name>A0AAF0E6D0_9BASI</name>
<reference evidence="1" key="1">
    <citation type="submission" date="2023-03" db="EMBL/GenBank/DDBJ databases">
        <title>Mating type loci evolution in Malassezia.</title>
        <authorList>
            <person name="Coelho M.A."/>
        </authorList>
    </citation>
    <scope>NUCLEOTIDE SEQUENCE</scope>
    <source>
        <strain evidence="1">CBS 10434</strain>
    </source>
</reference>
<gene>
    <name evidence="1" type="ORF">MCAP1_001629</name>
</gene>
<dbReference type="GO" id="GO:0004725">
    <property type="term" value="F:protein tyrosine phosphatase activity"/>
    <property type="evidence" value="ECO:0007669"/>
    <property type="project" value="UniProtKB-EC"/>
</dbReference>
<organism evidence="1 2">
    <name type="scientific">Malassezia caprae</name>
    <dbReference type="NCBI Taxonomy" id="1381934"/>
    <lineage>
        <taxon>Eukaryota</taxon>
        <taxon>Fungi</taxon>
        <taxon>Dikarya</taxon>
        <taxon>Basidiomycota</taxon>
        <taxon>Ustilaginomycotina</taxon>
        <taxon>Malasseziomycetes</taxon>
        <taxon>Malasseziales</taxon>
        <taxon>Malasseziaceae</taxon>
        <taxon>Malassezia</taxon>
    </lineage>
</organism>
<keyword evidence="2" id="KW-1185">Reference proteome</keyword>
<evidence type="ECO:0000313" key="1">
    <source>
        <dbReference type="EMBL" id="WFD19399.1"/>
    </source>
</evidence>